<sequence length="135" mass="14619">MSISRRVGCSIPSGKHVNSVQPEILSFSREVEPLNAAFVSSIGPIRKEPGRVNSGQSKIQTPRRDVKPLNAASDSSIGLRVFNFGHLRMSISRRVGCSIPSGKHVNSVKPEILSFSREVEPLNAAFVSSIGPIRL</sequence>
<proteinExistence type="predicted"/>
<gene>
    <name evidence="1" type="ORF">RHMOL_Rhmol09G0018900</name>
</gene>
<evidence type="ECO:0000313" key="1">
    <source>
        <dbReference type="EMBL" id="KAI8537375.1"/>
    </source>
</evidence>
<keyword evidence="2" id="KW-1185">Reference proteome</keyword>
<dbReference type="Proteomes" id="UP001062846">
    <property type="component" value="Chromosome 9"/>
</dbReference>
<organism evidence="1 2">
    <name type="scientific">Rhododendron molle</name>
    <name type="common">Chinese azalea</name>
    <name type="synonym">Azalea mollis</name>
    <dbReference type="NCBI Taxonomy" id="49168"/>
    <lineage>
        <taxon>Eukaryota</taxon>
        <taxon>Viridiplantae</taxon>
        <taxon>Streptophyta</taxon>
        <taxon>Embryophyta</taxon>
        <taxon>Tracheophyta</taxon>
        <taxon>Spermatophyta</taxon>
        <taxon>Magnoliopsida</taxon>
        <taxon>eudicotyledons</taxon>
        <taxon>Gunneridae</taxon>
        <taxon>Pentapetalae</taxon>
        <taxon>asterids</taxon>
        <taxon>Ericales</taxon>
        <taxon>Ericaceae</taxon>
        <taxon>Ericoideae</taxon>
        <taxon>Rhodoreae</taxon>
        <taxon>Rhododendron</taxon>
    </lineage>
</organism>
<comment type="caution">
    <text evidence="1">The sequence shown here is derived from an EMBL/GenBank/DDBJ whole genome shotgun (WGS) entry which is preliminary data.</text>
</comment>
<protein>
    <submittedName>
        <fullName evidence="1">Uncharacterized protein</fullName>
    </submittedName>
</protein>
<accession>A0ACC0M942</accession>
<reference evidence="1" key="1">
    <citation type="submission" date="2022-02" db="EMBL/GenBank/DDBJ databases">
        <title>Plant Genome Project.</title>
        <authorList>
            <person name="Zhang R.-G."/>
        </authorList>
    </citation>
    <scope>NUCLEOTIDE SEQUENCE</scope>
    <source>
        <strain evidence="1">AT1</strain>
    </source>
</reference>
<name>A0ACC0M942_RHOML</name>
<evidence type="ECO:0000313" key="2">
    <source>
        <dbReference type="Proteomes" id="UP001062846"/>
    </source>
</evidence>
<dbReference type="EMBL" id="CM046396">
    <property type="protein sequence ID" value="KAI8537375.1"/>
    <property type="molecule type" value="Genomic_DNA"/>
</dbReference>